<evidence type="ECO:0000259" key="8">
    <source>
        <dbReference type="Pfam" id="PF00135"/>
    </source>
</evidence>
<sequence>MWGREVLVCVLVALARPALGQAVPSGPGRLVRIAQGQIRGWLAEGYSVYEYLNIPYATVPTGVNKFQAPLPPQPIRGTYHALDYNIKCPQPGITDHTEDCLVANVFTPSTVTEQSNLPVMVMIHGGGYQTGYGMQTTPRGLVNSHPLVAVSFNYRLGAHGFLCLGTEDAPGNAGMKDMVALLQWVQTNIASFGGNPNNVTVWGCSSGGSAADLLVLSNMTNPLNSTEGLFHRVIAESGCSVAPFSTQMDPLENARIFAQRLNFTNVNNITALGQFYRNLSYENLTQFDFVGEGRNSTSFFQPCVERNISQERFLHDAPENILRRGDFRPLPTLYGYAIRDGFFRFELFNEWMVAMNDDFTDFLPADLGFTSEDQKVGVARMIKEFYFGKSKTVTPNNIENYVNYFSDVMFLHPVLRAVSSQVRAGNDQVYLFEYSFVTGANDTVDRGACEQVWSLMDYRSSPTVTPGFPQMSQTVRQLWYNFIATGSPTPPASTSLPAWSFTNVNRSPYYSLGDTVTLVEGQPIPWRSRIWDSVYSIHYRMPQPPRSAALRNTLSHFIWVYTLVMLVFSFK</sequence>
<accession>A0ABR3HVR5</accession>
<feature type="domain" description="Carboxylesterase type B" evidence="8">
    <location>
        <begin position="30"/>
        <end position="517"/>
    </location>
</feature>
<dbReference type="InterPro" id="IPR050309">
    <property type="entry name" value="Type-B_Carboxylest/Lipase"/>
</dbReference>
<dbReference type="PROSITE" id="PS00122">
    <property type="entry name" value="CARBOXYLESTERASE_B_1"/>
    <property type="match status" value="1"/>
</dbReference>
<dbReference type="EC" id="3.1.1.-" evidence="6"/>
<keyword evidence="4" id="KW-1015">Disulfide bond</keyword>
<dbReference type="SUPFAM" id="SSF53474">
    <property type="entry name" value="alpha/beta-Hydrolases"/>
    <property type="match status" value="1"/>
</dbReference>
<keyword evidence="10" id="KW-1185">Reference proteome</keyword>
<feature type="signal peptide" evidence="6">
    <location>
        <begin position="1"/>
        <end position="20"/>
    </location>
</feature>
<keyword evidence="7" id="KW-0812">Transmembrane</keyword>
<evidence type="ECO:0000256" key="7">
    <source>
        <dbReference type="SAM" id="Phobius"/>
    </source>
</evidence>
<protein>
    <recommendedName>
        <fullName evidence="6">Carboxylic ester hydrolase</fullName>
        <ecNumber evidence="6">3.1.1.-</ecNumber>
    </recommendedName>
</protein>
<feature type="transmembrane region" description="Helical" evidence="7">
    <location>
        <begin position="553"/>
        <end position="570"/>
    </location>
</feature>
<keyword evidence="2" id="KW-0719">Serine esterase</keyword>
<dbReference type="InterPro" id="IPR019826">
    <property type="entry name" value="Carboxylesterase_B_AS"/>
</dbReference>
<evidence type="ECO:0000313" key="10">
    <source>
        <dbReference type="Proteomes" id="UP001549920"/>
    </source>
</evidence>
<reference evidence="9 10" key="1">
    <citation type="submission" date="2024-06" db="EMBL/GenBank/DDBJ databases">
        <title>A chromosome-level genome assembly of beet webworm, Loxostege sticticalis.</title>
        <authorList>
            <person name="Zhang Y."/>
        </authorList>
    </citation>
    <scope>NUCLEOTIDE SEQUENCE [LARGE SCALE GENOMIC DNA]</scope>
    <source>
        <strain evidence="9">AQ026</strain>
        <tissue evidence="9">Whole body</tissue>
    </source>
</reference>
<keyword evidence="7" id="KW-0472">Membrane</keyword>
<keyword evidence="3 6" id="KW-0378">Hydrolase</keyword>
<gene>
    <name evidence="9" type="ORF">ABMA27_001873</name>
</gene>
<evidence type="ECO:0000256" key="6">
    <source>
        <dbReference type="RuleBase" id="RU361235"/>
    </source>
</evidence>
<keyword evidence="7" id="KW-1133">Transmembrane helix</keyword>
<evidence type="ECO:0000256" key="1">
    <source>
        <dbReference type="ARBA" id="ARBA00005964"/>
    </source>
</evidence>
<dbReference type="EMBL" id="JBEUOH010000012">
    <property type="protein sequence ID" value="KAL0880651.1"/>
    <property type="molecule type" value="Genomic_DNA"/>
</dbReference>
<evidence type="ECO:0000313" key="9">
    <source>
        <dbReference type="EMBL" id="KAL0880651.1"/>
    </source>
</evidence>
<comment type="similarity">
    <text evidence="1 6">Belongs to the type-B carboxylesterase/lipase family.</text>
</comment>
<comment type="caution">
    <text evidence="9">The sequence shown here is derived from an EMBL/GenBank/DDBJ whole genome shotgun (WGS) entry which is preliminary data.</text>
</comment>
<dbReference type="InterPro" id="IPR002018">
    <property type="entry name" value="CarbesteraseB"/>
</dbReference>
<evidence type="ECO:0000256" key="5">
    <source>
        <dbReference type="ARBA" id="ARBA00023180"/>
    </source>
</evidence>
<keyword evidence="6" id="KW-0732">Signal</keyword>
<proteinExistence type="inferred from homology"/>
<evidence type="ECO:0000256" key="4">
    <source>
        <dbReference type="ARBA" id="ARBA00023157"/>
    </source>
</evidence>
<evidence type="ECO:0000256" key="2">
    <source>
        <dbReference type="ARBA" id="ARBA00022487"/>
    </source>
</evidence>
<name>A0ABR3HVR5_LOXSC</name>
<dbReference type="PANTHER" id="PTHR11559">
    <property type="entry name" value="CARBOXYLESTERASE"/>
    <property type="match status" value="1"/>
</dbReference>
<organism evidence="9 10">
    <name type="scientific">Loxostege sticticalis</name>
    <name type="common">Beet webworm moth</name>
    <dbReference type="NCBI Taxonomy" id="481309"/>
    <lineage>
        <taxon>Eukaryota</taxon>
        <taxon>Metazoa</taxon>
        <taxon>Ecdysozoa</taxon>
        <taxon>Arthropoda</taxon>
        <taxon>Hexapoda</taxon>
        <taxon>Insecta</taxon>
        <taxon>Pterygota</taxon>
        <taxon>Neoptera</taxon>
        <taxon>Endopterygota</taxon>
        <taxon>Lepidoptera</taxon>
        <taxon>Glossata</taxon>
        <taxon>Ditrysia</taxon>
        <taxon>Pyraloidea</taxon>
        <taxon>Crambidae</taxon>
        <taxon>Pyraustinae</taxon>
        <taxon>Loxostege</taxon>
    </lineage>
</organism>
<dbReference type="Proteomes" id="UP001549920">
    <property type="component" value="Unassembled WGS sequence"/>
</dbReference>
<keyword evidence="5" id="KW-0325">Glycoprotein</keyword>
<dbReference type="Pfam" id="PF00135">
    <property type="entry name" value="COesterase"/>
    <property type="match status" value="1"/>
</dbReference>
<dbReference type="InterPro" id="IPR029058">
    <property type="entry name" value="AB_hydrolase_fold"/>
</dbReference>
<feature type="chain" id="PRO_5045013483" description="Carboxylic ester hydrolase" evidence="6">
    <location>
        <begin position="21"/>
        <end position="571"/>
    </location>
</feature>
<evidence type="ECO:0000256" key="3">
    <source>
        <dbReference type="ARBA" id="ARBA00022801"/>
    </source>
</evidence>
<dbReference type="Gene3D" id="3.40.50.1820">
    <property type="entry name" value="alpha/beta hydrolase"/>
    <property type="match status" value="1"/>
</dbReference>